<dbReference type="GO" id="GO:0004458">
    <property type="term" value="F:D-lactate dehydrogenase (cytochrome) activity"/>
    <property type="evidence" value="ECO:0007669"/>
    <property type="project" value="TreeGrafter"/>
</dbReference>
<dbReference type="InterPro" id="IPR006094">
    <property type="entry name" value="Oxid_FAD_bind_N"/>
</dbReference>
<reference evidence="8" key="1">
    <citation type="journal article" date="2020" name="Stud. Mycol.">
        <title>101 Dothideomycetes genomes: a test case for predicting lifestyles and emergence of pathogens.</title>
        <authorList>
            <person name="Haridas S."/>
            <person name="Albert R."/>
            <person name="Binder M."/>
            <person name="Bloem J."/>
            <person name="Labutti K."/>
            <person name="Salamov A."/>
            <person name="Andreopoulos B."/>
            <person name="Baker S."/>
            <person name="Barry K."/>
            <person name="Bills G."/>
            <person name="Bluhm B."/>
            <person name="Cannon C."/>
            <person name="Castanera R."/>
            <person name="Culley D."/>
            <person name="Daum C."/>
            <person name="Ezra D."/>
            <person name="Gonzalez J."/>
            <person name="Henrissat B."/>
            <person name="Kuo A."/>
            <person name="Liang C."/>
            <person name="Lipzen A."/>
            <person name="Lutzoni F."/>
            <person name="Magnuson J."/>
            <person name="Mondo S."/>
            <person name="Nolan M."/>
            <person name="Ohm R."/>
            <person name="Pangilinan J."/>
            <person name="Park H.-J."/>
            <person name="Ramirez L."/>
            <person name="Alfaro M."/>
            <person name="Sun H."/>
            <person name="Tritt A."/>
            <person name="Yoshinaga Y."/>
            <person name="Zwiers L.-H."/>
            <person name="Turgeon B."/>
            <person name="Goodwin S."/>
            <person name="Spatafora J."/>
            <person name="Crous P."/>
            <person name="Grigoriev I."/>
        </authorList>
    </citation>
    <scope>NUCLEOTIDE SEQUENCE</scope>
    <source>
        <strain evidence="8">CBS 113818</strain>
    </source>
</reference>
<dbReference type="InterPro" id="IPR016164">
    <property type="entry name" value="FAD-linked_Oxase-like_C"/>
</dbReference>
<dbReference type="Proteomes" id="UP000799424">
    <property type="component" value="Unassembled WGS sequence"/>
</dbReference>
<keyword evidence="4" id="KW-0274">FAD</keyword>
<name>A0A6A7ACU7_9PLEO</name>
<evidence type="ECO:0000256" key="1">
    <source>
        <dbReference type="ARBA" id="ARBA00001974"/>
    </source>
</evidence>
<organism evidence="8 9">
    <name type="scientific">Ophiobolus disseminans</name>
    <dbReference type="NCBI Taxonomy" id="1469910"/>
    <lineage>
        <taxon>Eukaryota</taxon>
        <taxon>Fungi</taxon>
        <taxon>Dikarya</taxon>
        <taxon>Ascomycota</taxon>
        <taxon>Pezizomycotina</taxon>
        <taxon>Dothideomycetes</taxon>
        <taxon>Pleosporomycetidae</taxon>
        <taxon>Pleosporales</taxon>
        <taxon>Pleosporineae</taxon>
        <taxon>Phaeosphaeriaceae</taxon>
        <taxon>Ophiobolus</taxon>
    </lineage>
</organism>
<dbReference type="Gene3D" id="3.30.70.2740">
    <property type="match status" value="1"/>
</dbReference>
<dbReference type="SUPFAM" id="SSF55103">
    <property type="entry name" value="FAD-linked oxidases, C-terminal domain"/>
    <property type="match status" value="1"/>
</dbReference>
<dbReference type="Gene3D" id="3.30.465.10">
    <property type="match status" value="1"/>
</dbReference>
<evidence type="ECO:0000256" key="6">
    <source>
        <dbReference type="SAM" id="MobiDB-lite"/>
    </source>
</evidence>
<sequence>MSAPSTLPLALTPTIHHDTTEENLSSARTEFVAILGLENINDDLEACAARSGSRWSEASPSHKASLIVSPHTTQDVSEILKICSRRRIPVTPYSGGTGLAGSLAATRGGVCVDLSSMSRVWDLHESDMDVTVQPGVGWMDLNAELAENGLFFPPDPSPGAKMGGMIAMGCSGTNAFRHGTMRDWVISLTVVLADGTVVKTRNRPRKSSAGYDLTHLIVGSEGTLGIVTEAVLKLTNVPKNPHIAILPFSDTHLAVETAISIISSGEVFDAIEFIDHRSLEVVNQSKLFPDQWREVPTLFIKFSGADETTKAHIELIKDLAQKNGCLELSLSSDPTQVDAWWSVRKLMGKALVTVMKPNDIFLASDAAVPRSRLADIIVETQKATEDAGFFCSTLGHIGDGNVHVVFFCPPEKRELGEQLIKDVQKRALRMEGTITGEHGIGLSLRDMLLEEIGDSGVDLTRKIKLALDPYCILNCDKVVRIEA</sequence>
<dbReference type="InterPro" id="IPR016169">
    <property type="entry name" value="FAD-bd_PCMH_sub2"/>
</dbReference>
<evidence type="ECO:0000256" key="5">
    <source>
        <dbReference type="ARBA" id="ARBA00023002"/>
    </source>
</evidence>
<comment type="similarity">
    <text evidence="2">Belongs to the FAD-binding oxidoreductase/transferase type 4 family.</text>
</comment>
<dbReference type="GO" id="GO:0071949">
    <property type="term" value="F:FAD binding"/>
    <property type="evidence" value="ECO:0007669"/>
    <property type="project" value="InterPro"/>
</dbReference>
<dbReference type="Gene3D" id="1.10.45.10">
    <property type="entry name" value="Vanillyl-alcohol Oxidase, Chain A, domain 4"/>
    <property type="match status" value="1"/>
</dbReference>
<evidence type="ECO:0000256" key="2">
    <source>
        <dbReference type="ARBA" id="ARBA00008000"/>
    </source>
</evidence>
<dbReference type="InterPro" id="IPR016171">
    <property type="entry name" value="Vanillyl_alc_oxidase_C-sub2"/>
</dbReference>
<dbReference type="EMBL" id="MU006218">
    <property type="protein sequence ID" value="KAF2831056.1"/>
    <property type="molecule type" value="Genomic_DNA"/>
</dbReference>
<keyword evidence="5" id="KW-0560">Oxidoreductase</keyword>
<keyword evidence="3" id="KW-0285">Flavoprotein</keyword>
<feature type="region of interest" description="Disordered" evidence="6">
    <location>
        <begin position="1"/>
        <end position="22"/>
    </location>
</feature>
<dbReference type="InterPro" id="IPR016166">
    <property type="entry name" value="FAD-bd_PCMH"/>
</dbReference>
<evidence type="ECO:0000256" key="3">
    <source>
        <dbReference type="ARBA" id="ARBA00022630"/>
    </source>
</evidence>
<dbReference type="GO" id="GO:0008720">
    <property type="term" value="F:D-lactate dehydrogenase (NAD+) activity"/>
    <property type="evidence" value="ECO:0007669"/>
    <property type="project" value="TreeGrafter"/>
</dbReference>
<dbReference type="AlphaFoldDB" id="A0A6A7ACU7"/>
<evidence type="ECO:0000313" key="9">
    <source>
        <dbReference type="Proteomes" id="UP000799424"/>
    </source>
</evidence>
<dbReference type="Pfam" id="PF01565">
    <property type="entry name" value="FAD_binding_4"/>
    <property type="match status" value="1"/>
</dbReference>
<accession>A0A6A7ACU7</accession>
<dbReference type="Pfam" id="PF02913">
    <property type="entry name" value="FAD-oxidase_C"/>
    <property type="match status" value="1"/>
</dbReference>
<dbReference type="SUPFAM" id="SSF56176">
    <property type="entry name" value="FAD-binding/transporter-associated domain-like"/>
    <property type="match status" value="1"/>
</dbReference>
<keyword evidence="9" id="KW-1185">Reference proteome</keyword>
<feature type="domain" description="FAD-binding PCMH-type" evidence="7">
    <location>
        <begin position="60"/>
        <end position="237"/>
    </location>
</feature>
<dbReference type="GO" id="GO:0005739">
    <property type="term" value="C:mitochondrion"/>
    <property type="evidence" value="ECO:0007669"/>
    <property type="project" value="TreeGrafter"/>
</dbReference>
<dbReference type="FunFam" id="3.30.70.2740:FF:000001">
    <property type="entry name" value="D-lactate dehydrogenase mitochondrial"/>
    <property type="match status" value="1"/>
</dbReference>
<dbReference type="InterPro" id="IPR004113">
    <property type="entry name" value="FAD-bd_oxidored_4_C"/>
</dbReference>
<proteinExistence type="inferred from homology"/>
<evidence type="ECO:0000256" key="4">
    <source>
        <dbReference type="ARBA" id="ARBA00022827"/>
    </source>
</evidence>
<dbReference type="PANTHER" id="PTHR11748">
    <property type="entry name" value="D-LACTATE DEHYDROGENASE"/>
    <property type="match status" value="1"/>
</dbReference>
<dbReference type="InterPro" id="IPR036318">
    <property type="entry name" value="FAD-bd_PCMH-like_sf"/>
</dbReference>
<gene>
    <name evidence="8" type="ORF">CC86DRAFT_366534</name>
</gene>
<dbReference type="FunFam" id="3.30.465.10:FF:000014">
    <property type="entry name" value="D-lactate dehydrogenase (Cytochrome), putative"/>
    <property type="match status" value="1"/>
</dbReference>
<dbReference type="GO" id="GO:1903457">
    <property type="term" value="P:lactate catabolic process"/>
    <property type="evidence" value="ECO:0007669"/>
    <property type="project" value="TreeGrafter"/>
</dbReference>
<evidence type="ECO:0000313" key="8">
    <source>
        <dbReference type="EMBL" id="KAF2831056.1"/>
    </source>
</evidence>
<dbReference type="PROSITE" id="PS51387">
    <property type="entry name" value="FAD_PCMH"/>
    <property type="match status" value="1"/>
</dbReference>
<dbReference type="PANTHER" id="PTHR11748:SF116">
    <property type="entry name" value="D-LACTATE DEHYDROGENASE (CYTOCHROME) (AFU_ORTHOLOGUE AFUA_7G02560)"/>
    <property type="match status" value="1"/>
</dbReference>
<evidence type="ECO:0000259" key="7">
    <source>
        <dbReference type="PROSITE" id="PS51387"/>
    </source>
</evidence>
<protein>
    <submittedName>
        <fullName evidence="8">Putative D-lactate dehydrogenase</fullName>
    </submittedName>
</protein>
<comment type="cofactor">
    <cofactor evidence="1">
        <name>FAD</name>
        <dbReference type="ChEBI" id="CHEBI:57692"/>
    </cofactor>
</comment>
<dbReference type="OrthoDB" id="7786253at2759"/>